<name>A0A562NLH2_9HYPH</name>
<dbReference type="OrthoDB" id="7857369at2"/>
<evidence type="ECO:0000313" key="2">
    <source>
        <dbReference type="Proteomes" id="UP000317122"/>
    </source>
</evidence>
<dbReference type="AlphaFoldDB" id="A0A562NLH2"/>
<protein>
    <recommendedName>
        <fullName evidence="3">HEPN domain-containing protein</fullName>
    </recommendedName>
</protein>
<organism evidence="1 2">
    <name type="scientific">Mesorhizobium tianshanense</name>
    <dbReference type="NCBI Taxonomy" id="39844"/>
    <lineage>
        <taxon>Bacteria</taxon>
        <taxon>Pseudomonadati</taxon>
        <taxon>Pseudomonadota</taxon>
        <taxon>Alphaproteobacteria</taxon>
        <taxon>Hyphomicrobiales</taxon>
        <taxon>Phyllobacteriaceae</taxon>
        <taxon>Mesorhizobium</taxon>
    </lineage>
</organism>
<gene>
    <name evidence="1" type="ORF">IQ26_04243</name>
</gene>
<comment type="caution">
    <text evidence="1">The sequence shown here is derived from an EMBL/GenBank/DDBJ whole genome shotgun (WGS) entry which is preliminary data.</text>
</comment>
<dbReference type="Proteomes" id="UP000317122">
    <property type="component" value="Unassembled WGS sequence"/>
</dbReference>
<proteinExistence type="predicted"/>
<accession>A0A562NLH2</accession>
<reference evidence="1 2" key="1">
    <citation type="journal article" date="2015" name="Stand. Genomic Sci.">
        <title>Genomic Encyclopedia of Bacterial and Archaeal Type Strains, Phase III: the genomes of soil and plant-associated and newly described type strains.</title>
        <authorList>
            <person name="Whitman W.B."/>
            <person name="Woyke T."/>
            <person name="Klenk H.P."/>
            <person name="Zhou Y."/>
            <person name="Lilburn T.G."/>
            <person name="Beck B.J."/>
            <person name="De Vos P."/>
            <person name="Vandamme P."/>
            <person name="Eisen J.A."/>
            <person name="Garrity G."/>
            <person name="Hugenholtz P."/>
            <person name="Kyrpides N.C."/>
        </authorList>
    </citation>
    <scope>NUCLEOTIDE SEQUENCE [LARGE SCALE GENOMIC DNA]</scope>
    <source>
        <strain evidence="1 2">CGMCC 1.2546</strain>
    </source>
</reference>
<evidence type="ECO:0000313" key="1">
    <source>
        <dbReference type="EMBL" id="TWI33034.1"/>
    </source>
</evidence>
<dbReference type="RefSeq" id="WP_145720301.1">
    <property type="nucleotide sequence ID" value="NZ_BSPF01000014.1"/>
</dbReference>
<keyword evidence="2" id="KW-1185">Reference proteome</keyword>
<dbReference type="EMBL" id="VLKT01000027">
    <property type="protein sequence ID" value="TWI33034.1"/>
    <property type="molecule type" value="Genomic_DNA"/>
</dbReference>
<evidence type="ECO:0008006" key="3">
    <source>
        <dbReference type="Google" id="ProtNLM"/>
    </source>
</evidence>
<sequence>MTKVKVRLQARRHIYIHNDLANAAYYFKARIEQRIANDDREGVGLEIMAGLTMLAFAIEAKLNFLGDRLVKGWRERAPALVKVETICAHVGITPDFTTRPYLSVKELKEFRDTLAHGKPLDLYFDEEVVATPDELDQRGLMHPDWETFVNKDFLARAYDDVNDIWEDLLARSKLEVFETLTRGDRSMQFIDHVE</sequence>